<dbReference type="EMBL" id="CADEAL010004299">
    <property type="protein sequence ID" value="CAB1456464.1"/>
    <property type="molecule type" value="Genomic_DNA"/>
</dbReference>
<accession>A0A9N7ZC91</accession>
<dbReference type="Proteomes" id="UP001153269">
    <property type="component" value="Unassembled WGS sequence"/>
</dbReference>
<proteinExistence type="predicted"/>
<name>A0A9N7ZC91_PLEPL</name>
<gene>
    <name evidence="1" type="ORF">PLEPLA_LOCUS44248</name>
</gene>
<reference evidence="1" key="1">
    <citation type="submission" date="2020-03" db="EMBL/GenBank/DDBJ databases">
        <authorList>
            <person name="Weist P."/>
        </authorList>
    </citation>
    <scope>NUCLEOTIDE SEQUENCE</scope>
</reference>
<evidence type="ECO:0000313" key="2">
    <source>
        <dbReference type="Proteomes" id="UP001153269"/>
    </source>
</evidence>
<organism evidence="1 2">
    <name type="scientific">Pleuronectes platessa</name>
    <name type="common">European plaice</name>
    <dbReference type="NCBI Taxonomy" id="8262"/>
    <lineage>
        <taxon>Eukaryota</taxon>
        <taxon>Metazoa</taxon>
        <taxon>Chordata</taxon>
        <taxon>Craniata</taxon>
        <taxon>Vertebrata</taxon>
        <taxon>Euteleostomi</taxon>
        <taxon>Actinopterygii</taxon>
        <taxon>Neopterygii</taxon>
        <taxon>Teleostei</taxon>
        <taxon>Neoteleostei</taxon>
        <taxon>Acanthomorphata</taxon>
        <taxon>Carangaria</taxon>
        <taxon>Pleuronectiformes</taxon>
        <taxon>Pleuronectoidei</taxon>
        <taxon>Pleuronectidae</taxon>
        <taxon>Pleuronectes</taxon>
    </lineage>
</organism>
<protein>
    <submittedName>
        <fullName evidence="1">Uncharacterized protein</fullName>
    </submittedName>
</protein>
<keyword evidence="2" id="KW-1185">Reference proteome</keyword>
<evidence type="ECO:0000313" key="1">
    <source>
        <dbReference type="EMBL" id="CAB1456464.1"/>
    </source>
</evidence>
<dbReference type="AlphaFoldDB" id="A0A9N7ZC91"/>
<sequence>MRSPEETAEAAVFSSAECAHSYKRRRSGAALLPVWGKSQRFVSRPFSRLWVNLDVRRSAGDPSILIELYGPWQPHFRENLCLEVASFLIFNVSPGAPRQHMFAACPQDMAA</sequence>
<comment type="caution">
    <text evidence="1">The sequence shown here is derived from an EMBL/GenBank/DDBJ whole genome shotgun (WGS) entry which is preliminary data.</text>
</comment>